<dbReference type="Proteomes" id="UP000238378">
    <property type="component" value="Unassembled WGS sequence"/>
</dbReference>
<proteinExistence type="predicted"/>
<evidence type="ECO:0000313" key="6">
    <source>
        <dbReference type="Proteomes" id="UP000276249"/>
    </source>
</evidence>
<reference evidence="3 5" key="1">
    <citation type="submission" date="2018-03" db="EMBL/GenBank/DDBJ databases">
        <title>Draft Genome Sequences of six Lactobacillus pentosus Strains Isolated from Brines of Traditionally Fermented Spanish-Style Green Table Olives.</title>
        <authorList>
            <person name="Calero-Delgado B."/>
            <person name="Martin-Platero A.M."/>
            <person name="Perez-Pulido A.J."/>
            <person name="Benitez-Cabello A."/>
            <person name="Casimiro-Soriguer C.S."/>
            <person name="Martinez-Bueno M."/>
            <person name="Arroyo-Lopez F.N."/>
            <person name="Rodriguez-Gomez F."/>
            <person name="Bautista-Gallego J."/>
            <person name="Garrido-Fernandez A."/>
            <person name="Jimenez-Diaz R."/>
        </authorList>
    </citation>
    <scope>NUCLEOTIDE SEQUENCE [LARGE SCALE GENOMIC DNA]</scope>
    <source>
        <strain evidence="3 5">IG2</strain>
    </source>
</reference>
<dbReference type="InterPro" id="IPR004701">
    <property type="entry name" value="PTS_EIIA_man-typ"/>
</dbReference>
<accession>A0ABD7ILZ4</accession>
<dbReference type="PANTHER" id="PTHR33799">
    <property type="entry name" value="PTS PERMEASE-RELATED-RELATED"/>
    <property type="match status" value="1"/>
</dbReference>
<comment type="caution">
    <text evidence="4">The sequence shown here is derived from an EMBL/GenBank/DDBJ whole genome shotgun (WGS) entry which is preliminary data.</text>
</comment>
<organism evidence="4 6">
    <name type="scientific">Lactiplantibacillus pentosus</name>
    <name type="common">Lactobacillus pentosus</name>
    <dbReference type="NCBI Taxonomy" id="1589"/>
    <lineage>
        <taxon>Bacteria</taxon>
        <taxon>Bacillati</taxon>
        <taxon>Bacillota</taxon>
        <taxon>Bacilli</taxon>
        <taxon>Lactobacillales</taxon>
        <taxon>Lactobacillaceae</taxon>
        <taxon>Lactiplantibacillus</taxon>
    </lineage>
</organism>
<evidence type="ECO:0000313" key="3">
    <source>
        <dbReference type="EMBL" id="PRO96181.1"/>
    </source>
</evidence>
<dbReference type="EMBL" id="RDCJ01000109">
    <property type="protein sequence ID" value="RMW44305.1"/>
    <property type="molecule type" value="Genomic_DNA"/>
</dbReference>
<dbReference type="InterPro" id="IPR036662">
    <property type="entry name" value="PTS_EIIA_man-typ_sf"/>
</dbReference>
<dbReference type="PANTHER" id="PTHR33799:SF1">
    <property type="entry name" value="PTS SYSTEM MANNOSE-SPECIFIC EIIAB COMPONENT-RELATED"/>
    <property type="match status" value="1"/>
</dbReference>
<evidence type="ECO:0000313" key="5">
    <source>
        <dbReference type="Proteomes" id="UP000238378"/>
    </source>
</evidence>
<sequence length="139" mass="15462">MKRGFIVASHRTFSAGLVETLRFFAGDDLNVEVVTAYMSNTPVDEDLARAMAKFGEDDEVVILTDLMAGSVNQKATQYLNRPHTHILTGMNLPLAMALVMEPVNQYLTAERIEAIVTDAKNQIVYINQLNLGDKDDEDE</sequence>
<keyword evidence="5" id="KW-1185">Reference proteome</keyword>
<keyword evidence="1" id="KW-0808">Transferase</keyword>
<dbReference type="EMBL" id="PVOB01000008">
    <property type="protein sequence ID" value="PRO96181.1"/>
    <property type="molecule type" value="Genomic_DNA"/>
</dbReference>
<dbReference type="PROSITE" id="PS51096">
    <property type="entry name" value="PTS_EIIA_TYPE_4"/>
    <property type="match status" value="1"/>
</dbReference>
<dbReference type="SUPFAM" id="SSF53062">
    <property type="entry name" value="PTS system fructose IIA component-like"/>
    <property type="match status" value="1"/>
</dbReference>
<protein>
    <submittedName>
        <fullName evidence="4">PTS N-acetylglucosamine transporter subunit IIBC</fullName>
    </submittedName>
</protein>
<dbReference type="AlphaFoldDB" id="A0ABD7ILZ4"/>
<evidence type="ECO:0000256" key="1">
    <source>
        <dbReference type="ARBA" id="ARBA00022679"/>
    </source>
</evidence>
<dbReference type="InterPro" id="IPR051471">
    <property type="entry name" value="Bacterial_PTS_sugar_comp"/>
</dbReference>
<feature type="domain" description="PTS EIIA type-4" evidence="2">
    <location>
        <begin position="2"/>
        <end position="123"/>
    </location>
</feature>
<name>A0ABD7ILZ4_LACPE</name>
<dbReference type="Proteomes" id="UP000276249">
    <property type="component" value="Unassembled WGS sequence"/>
</dbReference>
<dbReference type="GO" id="GO:0016740">
    <property type="term" value="F:transferase activity"/>
    <property type="evidence" value="ECO:0007669"/>
    <property type="project" value="UniProtKB-KW"/>
</dbReference>
<dbReference type="Pfam" id="PF03610">
    <property type="entry name" value="EIIA-man"/>
    <property type="match status" value="1"/>
</dbReference>
<dbReference type="RefSeq" id="WP_105960682.1">
    <property type="nucleotide sequence ID" value="NZ_JAHLCJ010000005.1"/>
</dbReference>
<gene>
    <name evidence="3" type="ORF">C6Y08_00795</name>
    <name evidence="4" type="ORF">D6U18_14825</name>
</gene>
<evidence type="ECO:0000259" key="2">
    <source>
        <dbReference type="PROSITE" id="PS51096"/>
    </source>
</evidence>
<dbReference type="Gene3D" id="3.40.50.510">
    <property type="entry name" value="Phosphotransferase system, mannose-type IIA component"/>
    <property type="match status" value="1"/>
</dbReference>
<reference evidence="4 6" key="2">
    <citation type="submission" date="2018-10" db="EMBL/GenBank/DDBJ databases">
        <title>Genome sequences of five Lactobacillus pentosus strains isolated from brines of traditionally fermented spanish-style green table olives and differences between them.</title>
        <authorList>
            <person name="Jimenez Diaz R."/>
        </authorList>
    </citation>
    <scope>NUCLEOTIDE SEQUENCE [LARGE SCALE GENOMIC DNA]</scope>
    <source>
        <strain evidence="4 6">IG10</strain>
    </source>
</reference>
<evidence type="ECO:0000313" key="4">
    <source>
        <dbReference type="EMBL" id="RMW44305.1"/>
    </source>
</evidence>